<dbReference type="AlphaFoldDB" id="A0A0H2RUL1"/>
<name>A0A0H2RUL1_9AGAM</name>
<feature type="region of interest" description="Disordered" evidence="1">
    <location>
        <begin position="122"/>
        <end position="153"/>
    </location>
</feature>
<evidence type="ECO:0000313" key="4">
    <source>
        <dbReference type="EMBL" id="KLO15539.1"/>
    </source>
</evidence>
<reference evidence="4 5" key="1">
    <citation type="submission" date="2015-04" db="EMBL/GenBank/DDBJ databases">
        <title>Complete genome sequence of Schizopora paradoxa KUC8140, a cosmopolitan wood degrader in East Asia.</title>
        <authorList>
            <consortium name="DOE Joint Genome Institute"/>
            <person name="Min B."/>
            <person name="Park H."/>
            <person name="Jang Y."/>
            <person name="Kim J.-J."/>
            <person name="Kim K.H."/>
            <person name="Pangilinan J."/>
            <person name="Lipzen A."/>
            <person name="Riley R."/>
            <person name="Grigoriev I.V."/>
            <person name="Spatafora J.W."/>
            <person name="Choi I.-G."/>
        </authorList>
    </citation>
    <scope>NUCLEOTIDE SEQUENCE [LARGE SCALE GENOMIC DNA]</scope>
    <source>
        <strain evidence="4 5">KUC8140</strain>
    </source>
</reference>
<gene>
    <name evidence="4" type="ORF">SCHPADRAFT_902308</name>
</gene>
<organism evidence="4 5">
    <name type="scientific">Schizopora paradoxa</name>
    <dbReference type="NCBI Taxonomy" id="27342"/>
    <lineage>
        <taxon>Eukaryota</taxon>
        <taxon>Fungi</taxon>
        <taxon>Dikarya</taxon>
        <taxon>Basidiomycota</taxon>
        <taxon>Agaricomycotina</taxon>
        <taxon>Agaricomycetes</taxon>
        <taxon>Hymenochaetales</taxon>
        <taxon>Schizoporaceae</taxon>
        <taxon>Schizopora</taxon>
    </lineage>
</organism>
<dbReference type="Pfam" id="PF17733">
    <property type="entry name" value="KPWE_dom"/>
    <property type="match status" value="1"/>
</dbReference>
<evidence type="ECO:0000259" key="2">
    <source>
        <dbReference type="Pfam" id="PF17733"/>
    </source>
</evidence>
<accession>A0A0H2RUL1</accession>
<evidence type="ECO:0000256" key="1">
    <source>
        <dbReference type="SAM" id="MobiDB-lite"/>
    </source>
</evidence>
<sequence>MTLSKDVLQSFREYPFDEDAEFQAGLSEILGARTQSGAEAGQTNVGDIIGQAKAYYFSSKCGIPFSWEEYLQQTQDEPHNNLQPSKAATGETDLVSNELSFAQISALIESGETHLIPNNEIIPGGVNIASPSQSKVNSARKPWEKAPEPEQSQ</sequence>
<dbReference type="InterPro" id="IPR058841">
    <property type="entry name" value="HTH_76"/>
</dbReference>
<feature type="domain" description="Peroxisomal membrane protein PEX14-like KPWE" evidence="2">
    <location>
        <begin position="97"/>
        <end position="145"/>
    </location>
</feature>
<dbReference type="InterPro" id="IPR040554">
    <property type="entry name" value="KPWE_PEX14_dom"/>
</dbReference>
<feature type="domain" description="PEX14-like helix-turn-helix" evidence="3">
    <location>
        <begin position="6"/>
        <end position="75"/>
    </location>
</feature>
<dbReference type="OrthoDB" id="9936937at2759"/>
<evidence type="ECO:0000313" key="5">
    <source>
        <dbReference type="Proteomes" id="UP000053477"/>
    </source>
</evidence>
<feature type="compositionally biased region" description="Basic and acidic residues" evidence="1">
    <location>
        <begin position="141"/>
        <end position="153"/>
    </location>
</feature>
<dbReference type="EMBL" id="KQ085928">
    <property type="protein sequence ID" value="KLO15539.1"/>
    <property type="molecule type" value="Genomic_DNA"/>
</dbReference>
<dbReference type="PANTHER" id="PTHR36855:SF1">
    <property type="entry name" value="PEROXISOME MEMBRANE ANCHOR PROTEIN PEX14P N-TERMINAL DOMAIN-CONTAINING PROTEIN"/>
    <property type="match status" value="1"/>
</dbReference>
<dbReference type="PANTHER" id="PTHR36855">
    <property type="entry name" value="CHROMOSOME 10, WHOLE GENOME SHOTGUN SEQUENCE"/>
    <property type="match status" value="1"/>
</dbReference>
<dbReference type="InParanoid" id="A0A0H2RUL1"/>
<protein>
    <submittedName>
        <fullName evidence="4">Uncharacterized protein</fullName>
    </submittedName>
</protein>
<dbReference type="Proteomes" id="UP000053477">
    <property type="component" value="Unassembled WGS sequence"/>
</dbReference>
<dbReference type="STRING" id="27342.A0A0H2RUL1"/>
<dbReference type="Pfam" id="PF25871">
    <property type="entry name" value="HTH_76"/>
    <property type="match status" value="1"/>
</dbReference>
<evidence type="ECO:0000259" key="3">
    <source>
        <dbReference type="Pfam" id="PF25871"/>
    </source>
</evidence>
<keyword evidence="5" id="KW-1185">Reference proteome</keyword>
<proteinExistence type="predicted"/>